<evidence type="ECO:0000313" key="2">
    <source>
        <dbReference type="EMBL" id="MFC0242352.1"/>
    </source>
</evidence>
<gene>
    <name evidence="2" type="ORF">ACFFJ6_17815</name>
</gene>
<evidence type="ECO:0000256" key="1">
    <source>
        <dbReference type="SAM" id="MobiDB-lite"/>
    </source>
</evidence>
<sequence length="188" mass="20392">MSQKEYNFDPHAIPADLLAAIGEVAVASAHTEYVVELAIRGCGGSEAASSKGMTTRGATRSLENALNSIAASSNVDDDRDRLGELLDQITYGFQRAAIYIHNSVCVDPQTGQCLIATRGDRGELSGELIPVTVAEIRAEADFIYQGGITLLAFLMQKKLLPTLRRSVRSSAQKGQMPRKRRDRRVVGE</sequence>
<name>A0ABV6EVV1_9BRAD</name>
<feature type="region of interest" description="Disordered" evidence="1">
    <location>
        <begin position="166"/>
        <end position="188"/>
    </location>
</feature>
<protein>
    <submittedName>
        <fullName evidence="2">Uncharacterized protein</fullName>
    </submittedName>
</protein>
<dbReference type="Proteomes" id="UP001589775">
    <property type="component" value="Unassembled WGS sequence"/>
</dbReference>
<dbReference type="RefSeq" id="WP_378390248.1">
    <property type="nucleotide sequence ID" value="NZ_JBHLWM010000008.1"/>
</dbReference>
<evidence type="ECO:0000313" key="3">
    <source>
        <dbReference type="Proteomes" id="UP001589775"/>
    </source>
</evidence>
<dbReference type="EMBL" id="JBHLWM010000008">
    <property type="protein sequence ID" value="MFC0242352.1"/>
    <property type="molecule type" value="Genomic_DNA"/>
</dbReference>
<accession>A0ABV6EVV1</accession>
<feature type="compositionally biased region" description="Basic residues" evidence="1">
    <location>
        <begin position="176"/>
        <end position="188"/>
    </location>
</feature>
<organism evidence="2 3">
    <name type="scientific">Rhodopseudomonas telluris</name>
    <dbReference type="NCBI Taxonomy" id="644215"/>
    <lineage>
        <taxon>Bacteria</taxon>
        <taxon>Pseudomonadati</taxon>
        <taxon>Pseudomonadota</taxon>
        <taxon>Alphaproteobacteria</taxon>
        <taxon>Hyphomicrobiales</taxon>
        <taxon>Nitrobacteraceae</taxon>
        <taxon>Rhodopseudomonas</taxon>
    </lineage>
</organism>
<proteinExistence type="predicted"/>
<reference evidence="2 3" key="1">
    <citation type="submission" date="2024-09" db="EMBL/GenBank/DDBJ databases">
        <authorList>
            <person name="Sun Q."/>
            <person name="Mori K."/>
        </authorList>
    </citation>
    <scope>NUCLEOTIDE SEQUENCE [LARGE SCALE GENOMIC DNA]</scope>
    <source>
        <strain evidence="2 3">KCTC 23279</strain>
    </source>
</reference>
<comment type="caution">
    <text evidence="2">The sequence shown here is derived from an EMBL/GenBank/DDBJ whole genome shotgun (WGS) entry which is preliminary data.</text>
</comment>
<keyword evidence="3" id="KW-1185">Reference proteome</keyword>